<evidence type="ECO:0000256" key="13">
    <source>
        <dbReference type="ARBA" id="ARBA00030885"/>
    </source>
</evidence>
<evidence type="ECO:0000256" key="11">
    <source>
        <dbReference type="ARBA" id="ARBA00022989"/>
    </source>
</evidence>
<evidence type="ECO:0000256" key="17">
    <source>
        <dbReference type="ARBA" id="ARBA00049297"/>
    </source>
</evidence>
<evidence type="ECO:0000256" key="4">
    <source>
        <dbReference type="ARBA" id="ARBA00022679"/>
    </source>
</evidence>
<evidence type="ECO:0000259" key="24">
    <source>
        <dbReference type="PROSITE" id="PS51459"/>
    </source>
</evidence>
<feature type="site" description="Important for autoinhibition of adenylyltransferase activity" evidence="20">
    <location>
        <position position="395"/>
    </location>
</feature>
<feature type="binding site" evidence="19">
    <location>
        <begin position="528"/>
        <end position="535"/>
    </location>
    <ligand>
        <name>ATP</name>
        <dbReference type="ChEBI" id="CHEBI:30616"/>
    </ligand>
</feature>
<feature type="glycosylation site" description="N-linked (GlcNAc...) asparagine" evidence="21">
    <location>
        <position position="436"/>
    </location>
</feature>
<dbReference type="InterPro" id="IPR011990">
    <property type="entry name" value="TPR-like_helical_dom_sf"/>
</dbReference>
<dbReference type="OrthoDB" id="439046at2759"/>
<comment type="catalytic activity">
    <reaction evidence="17">
        <text>3-O-(5'-adenylyl)-L-threonyl-[protein] + H2O = L-threonyl-[protein] + AMP + H(+)</text>
        <dbReference type="Rhea" id="RHEA:55932"/>
        <dbReference type="Rhea" id="RHEA-COMP:11060"/>
        <dbReference type="Rhea" id="RHEA-COMP:13847"/>
        <dbReference type="ChEBI" id="CHEBI:15377"/>
        <dbReference type="ChEBI" id="CHEBI:15378"/>
        <dbReference type="ChEBI" id="CHEBI:30013"/>
        <dbReference type="ChEBI" id="CHEBI:138113"/>
        <dbReference type="ChEBI" id="CHEBI:456215"/>
    </reaction>
</comment>
<keyword evidence="12 23" id="KW-0472">Membrane</keyword>
<evidence type="ECO:0000256" key="6">
    <source>
        <dbReference type="ARBA" id="ARBA00022695"/>
    </source>
</evidence>
<gene>
    <name evidence="25" type="ORF">Fcan01_08503</name>
</gene>
<evidence type="ECO:0000313" key="26">
    <source>
        <dbReference type="Proteomes" id="UP000198287"/>
    </source>
</evidence>
<dbReference type="InterPro" id="IPR040198">
    <property type="entry name" value="Fido_containing"/>
</dbReference>
<comment type="catalytic activity">
    <reaction evidence="15">
        <text>L-threonyl-[protein] + ATP = 3-O-(5'-adenylyl)-L-threonyl-[protein] + diphosphate</text>
        <dbReference type="Rhea" id="RHEA:54292"/>
        <dbReference type="Rhea" id="RHEA-COMP:11060"/>
        <dbReference type="Rhea" id="RHEA-COMP:13847"/>
        <dbReference type="ChEBI" id="CHEBI:30013"/>
        <dbReference type="ChEBI" id="CHEBI:30616"/>
        <dbReference type="ChEBI" id="CHEBI:33019"/>
        <dbReference type="ChEBI" id="CHEBI:138113"/>
        <dbReference type="EC" id="2.7.7.108"/>
    </reaction>
</comment>
<dbReference type="InterPro" id="IPR003812">
    <property type="entry name" value="Fido"/>
</dbReference>
<feature type="domain" description="Fido" evidence="24">
    <location>
        <begin position="446"/>
        <end position="581"/>
    </location>
</feature>
<evidence type="ECO:0000256" key="15">
    <source>
        <dbReference type="ARBA" id="ARBA00047939"/>
    </source>
</evidence>
<dbReference type="GO" id="GO:0070733">
    <property type="term" value="F:AMPylase activity"/>
    <property type="evidence" value="ECO:0007669"/>
    <property type="project" value="UniProtKB-EC"/>
</dbReference>
<dbReference type="EC" id="2.7.7.108" evidence="14"/>
<dbReference type="GO" id="GO:0016020">
    <property type="term" value="C:membrane"/>
    <property type="evidence" value="ECO:0007669"/>
    <property type="project" value="UniProtKB-SubCell"/>
</dbReference>
<comment type="subcellular location">
    <subcellularLocation>
        <location evidence="1">Membrane</location>
        <topology evidence="1">Single-pass membrane protein</topology>
    </subcellularLocation>
</comment>
<reference evidence="25 26" key="1">
    <citation type="submission" date="2015-12" db="EMBL/GenBank/DDBJ databases">
        <title>The genome of Folsomia candida.</title>
        <authorList>
            <person name="Faddeeva A."/>
            <person name="Derks M.F."/>
            <person name="Anvar Y."/>
            <person name="Smit S."/>
            <person name="Van Straalen N."/>
            <person name="Roelofs D."/>
        </authorList>
    </citation>
    <scope>NUCLEOTIDE SEQUENCE [LARGE SCALE GENOMIC DNA]</scope>
    <source>
        <strain evidence="25 26">VU population</strain>
        <tissue evidence="25">Whole body</tissue>
    </source>
</reference>
<dbReference type="SUPFAM" id="SSF48452">
    <property type="entry name" value="TPR-like"/>
    <property type="match status" value="1"/>
</dbReference>
<dbReference type="PANTHER" id="PTHR13504:SF34">
    <property type="entry name" value="PROTEIN ADENYLYLTRANSFERASE FICD"/>
    <property type="match status" value="1"/>
</dbReference>
<dbReference type="Gene3D" id="1.25.40.10">
    <property type="entry name" value="Tetratricopeptide repeat domain"/>
    <property type="match status" value="1"/>
</dbReference>
<evidence type="ECO:0000256" key="7">
    <source>
        <dbReference type="ARBA" id="ARBA00022737"/>
    </source>
</evidence>
<dbReference type="Gene3D" id="1.10.3290.10">
    <property type="entry name" value="Fido-like domain"/>
    <property type="match status" value="1"/>
</dbReference>
<evidence type="ECO:0000256" key="19">
    <source>
        <dbReference type="PIRSR" id="PIRSR640198-2"/>
    </source>
</evidence>
<dbReference type="Pfam" id="PF02661">
    <property type="entry name" value="Fic"/>
    <property type="match status" value="1"/>
</dbReference>
<dbReference type="EMBL" id="LNIX01000003">
    <property type="protein sequence ID" value="OXA58263.1"/>
    <property type="molecule type" value="Genomic_DNA"/>
</dbReference>
<dbReference type="PROSITE" id="PS51459">
    <property type="entry name" value="FIDO"/>
    <property type="match status" value="1"/>
</dbReference>
<keyword evidence="8 19" id="KW-0547">Nucleotide-binding</keyword>
<dbReference type="InterPro" id="IPR036597">
    <property type="entry name" value="Fido-like_dom_sf"/>
</dbReference>
<evidence type="ECO:0000256" key="2">
    <source>
        <dbReference type="ARBA" id="ARBA00009742"/>
    </source>
</evidence>
<comment type="similarity">
    <text evidence="2">Belongs to the fic family.</text>
</comment>
<dbReference type="GO" id="GO:0005524">
    <property type="term" value="F:ATP binding"/>
    <property type="evidence" value="ECO:0007669"/>
    <property type="project" value="UniProtKB-KW"/>
</dbReference>
<evidence type="ECO:0000256" key="18">
    <source>
        <dbReference type="PIRSR" id="PIRSR640198-1"/>
    </source>
</evidence>
<keyword evidence="9" id="KW-0802">TPR repeat</keyword>
<dbReference type="STRING" id="158441.A0A226EKN1"/>
<feature type="transmembrane region" description="Helical" evidence="23">
    <location>
        <begin position="177"/>
        <end position="199"/>
    </location>
</feature>
<proteinExistence type="inferred from homology"/>
<name>A0A226EKN1_FOLCA</name>
<evidence type="ECO:0000256" key="1">
    <source>
        <dbReference type="ARBA" id="ARBA00004167"/>
    </source>
</evidence>
<accession>A0A226EKN1</accession>
<dbReference type="Proteomes" id="UP000198287">
    <property type="component" value="Unassembled WGS sequence"/>
</dbReference>
<keyword evidence="26" id="KW-1185">Reference proteome</keyword>
<evidence type="ECO:0000256" key="20">
    <source>
        <dbReference type="PIRSR" id="PIRSR640198-3"/>
    </source>
</evidence>
<evidence type="ECO:0000256" key="21">
    <source>
        <dbReference type="PIRSR" id="PIRSR640198-4"/>
    </source>
</evidence>
<dbReference type="AlphaFoldDB" id="A0A226EKN1"/>
<evidence type="ECO:0000256" key="16">
    <source>
        <dbReference type="ARBA" id="ARBA00048696"/>
    </source>
</evidence>
<evidence type="ECO:0000256" key="8">
    <source>
        <dbReference type="ARBA" id="ARBA00022741"/>
    </source>
</evidence>
<keyword evidence="7" id="KW-0677">Repeat</keyword>
<dbReference type="SUPFAM" id="SSF140931">
    <property type="entry name" value="Fic-like"/>
    <property type="match status" value="1"/>
</dbReference>
<keyword evidence="4 25" id="KW-0808">Transferase</keyword>
<keyword evidence="10 19" id="KW-0067">ATP-binding</keyword>
<sequence length="609" mass="69359">MARSCWYQGVEMRDMFARKGQRRNLSPSSFQKQKMDSPAASVSQMHRARSKSSSERVDATDSYFNGGGTLNDKRGSISSIKHRNVYNLAIFDVDNSSDPFSERSNDIHNNNLDSTHRVSGSTRNLLAGRELIIGERIRSRTRTLSGSGDVGDRSGSKSRSQHHSSTESRYDVRIAELINVVLLTCVFVLGVLSAVFVIVCYKHGDFGMGPVRGGRGRTELFQPFPEAEQLAVIDEHYLDPVIPSLDEYLEDNECDGENKLALELEAITSLRSALDKKGEGKLTKAQKLFQHAMALCPRMPDVLTAYGEFYEETRQDYMMADHLYVQALTYSPRHTKALINRKRTLPVVEELDEKRLNRIDAKREQLLQLSETNRALRRIRKEAYFQHIYHSAGIEGNTMSLAQTRLIVETRMAVGGKSIIEHNEILGLDAAMRFVNSSLVNRIGKITIRDILLIHKNLMGFVDPGDAGQFRQTQVFVGNHVPPHPEEVLEQMSQLVEWLNSEEALTLHPIHYAAIAHYKLVWIHPFIDGNGRTARLLMNWVLMQANYPPVIIRKQDRIFYYEHLTTANKGDLRPFIRFVGECTEKTMDVYLWATQEHNILELEDDHSEN</sequence>
<feature type="binding site" evidence="19">
    <location>
        <begin position="560"/>
        <end position="561"/>
    </location>
    <ligand>
        <name>ATP</name>
        <dbReference type="ChEBI" id="CHEBI:30616"/>
    </ligand>
</feature>
<feature type="region of interest" description="Disordered" evidence="22">
    <location>
        <begin position="19"/>
        <end position="68"/>
    </location>
</feature>
<dbReference type="PANTHER" id="PTHR13504">
    <property type="entry name" value="FIDO DOMAIN-CONTAINING PROTEIN DDB_G0283145"/>
    <property type="match status" value="1"/>
</dbReference>
<evidence type="ECO:0000256" key="5">
    <source>
        <dbReference type="ARBA" id="ARBA00022692"/>
    </source>
</evidence>
<evidence type="ECO:0000256" key="22">
    <source>
        <dbReference type="SAM" id="MobiDB-lite"/>
    </source>
</evidence>
<evidence type="ECO:0000256" key="3">
    <source>
        <dbReference type="ARBA" id="ARBA00014915"/>
    </source>
</evidence>
<comment type="caution">
    <text evidence="25">The sequence shown here is derived from an EMBL/GenBank/DDBJ whole genome shotgun (WGS) entry which is preliminary data.</text>
</comment>
<protein>
    <recommendedName>
        <fullName evidence="3">Protein adenylyltransferase Fic</fullName>
        <ecNumber evidence="14">2.7.7.108</ecNumber>
    </recommendedName>
    <alternativeName>
        <fullName evidence="13">De-AMPylase Fic</fullName>
    </alternativeName>
</protein>
<evidence type="ECO:0000256" key="23">
    <source>
        <dbReference type="SAM" id="Phobius"/>
    </source>
</evidence>
<organism evidence="25 26">
    <name type="scientific">Folsomia candida</name>
    <name type="common">Springtail</name>
    <dbReference type="NCBI Taxonomy" id="158441"/>
    <lineage>
        <taxon>Eukaryota</taxon>
        <taxon>Metazoa</taxon>
        <taxon>Ecdysozoa</taxon>
        <taxon>Arthropoda</taxon>
        <taxon>Hexapoda</taxon>
        <taxon>Collembola</taxon>
        <taxon>Entomobryomorpha</taxon>
        <taxon>Isotomoidea</taxon>
        <taxon>Isotomidae</taxon>
        <taxon>Proisotominae</taxon>
        <taxon>Folsomia</taxon>
    </lineage>
</organism>
<evidence type="ECO:0000256" key="12">
    <source>
        <dbReference type="ARBA" id="ARBA00023136"/>
    </source>
</evidence>
<evidence type="ECO:0000256" key="10">
    <source>
        <dbReference type="ARBA" id="ARBA00022840"/>
    </source>
</evidence>
<evidence type="ECO:0000313" key="25">
    <source>
        <dbReference type="EMBL" id="OXA58263.1"/>
    </source>
</evidence>
<keyword evidence="11 23" id="KW-1133">Transmembrane helix</keyword>
<feature type="binding site" evidence="19">
    <location>
        <position position="568"/>
    </location>
    <ligand>
        <name>ATP</name>
        <dbReference type="ChEBI" id="CHEBI:30616"/>
    </ligand>
</feature>
<evidence type="ECO:0000256" key="14">
    <source>
        <dbReference type="ARBA" id="ARBA00034531"/>
    </source>
</evidence>
<keyword evidence="5 23" id="KW-0812">Transmembrane</keyword>
<evidence type="ECO:0000256" key="9">
    <source>
        <dbReference type="ARBA" id="ARBA00022803"/>
    </source>
</evidence>
<keyword evidence="6" id="KW-0548">Nucleotidyltransferase</keyword>
<feature type="region of interest" description="Disordered" evidence="22">
    <location>
        <begin position="143"/>
        <end position="166"/>
    </location>
</feature>
<comment type="catalytic activity">
    <reaction evidence="16">
        <text>L-tyrosyl-[protein] + ATP = O-(5'-adenylyl)-L-tyrosyl-[protein] + diphosphate</text>
        <dbReference type="Rhea" id="RHEA:54288"/>
        <dbReference type="Rhea" id="RHEA-COMP:10136"/>
        <dbReference type="Rhea" id="RHEA-COMP:13846"/>
        <dbReference type="ChEBI" id="CHEBI:30616"/>
        <dbReference type="ChEBI" id="CHEBI:33019"/>
        <dbReference type="ChEBI" id="CHEBI:46858"/>
        <dbReference type="ChEBI" id="CHEBI:83624"/>
        <dbReference type="EC" id="2.7.7.108"/>
    </reaction>
</comment>
<feature type="binding site" evidence="19">
    <location>
        <begin position="477"/>
        <end position="480"/>
    </location>
    <ligand>
        <name>ATP</name>
        <dbReference type="ChEBI" id="CHEBI:30616"/>
    </ligand>
</feature>
<feature type="active site" evidence="18">
    <location>
        <position position="524"/>
    </location>
</feature>
<feature type="compositionally biased region" description="Polar residues" evidence="22">
    <location>
        <begin position="23"/>
        <end position="32"/>
    </location>
</feature>